<organism evidence="1 2">
    <name type="scientific">Runella aurantiaca</name>
    <dbReference type="NCBI Taxonomy" id="2282308"/>
    <lineage>
        <taxon>Bacteria</taxon>
        <taxon>Pseudomonadati</taxon>
        <taxon>Bacteroidota</taxon>
        <taxon>Cytophagia</taxon>
        <taxon>Cytophagales</taxon>
        <taxon>Spirosomataceae</taxon>
        <taxon>Runella</taxon>
    </lineage>
</organism>
<keyword evidence="2" id="KW-1185">Reference proteome</keyword>
<gene>
    <name evidence="1" type="ORF">DVG78_12995</name>
</gene>
<protein>
    <submittedName>
        <fullName evidence="1">DUF4276 family protein</fullName>
    </submittedName>
</protein>
<dbReference type="InterPro" id="IPR025455">
    <property type="entry name" value="DUF4276"/>
</dbReference>
<evidence type="ECO:0000313" key="1">
    <source>
        <dbReference type="EMBL" id="RDB05495.1"/>
    </source>
</evidence>
<dbReference type="Proteomes" id="UP000253141">
    <property type="component" value="Unassembled WGS sequence"/>
</dbReference>
<accession>A0A369IB34</accession>
<evidence type="ECO:0000313" key="2">
    <source>
        <dbReference type="Proteomes" id="UP000253141"/>
    </source>
</evidence>
<sequence length="199" mass="23105">MAYRCIERRFDKMKIGFLCEGPTDEYFLKSSEFKKLLDSLEIILIGVRNLNGKGNLKTSRVLTQSRILFDEGAEKVFVLVDLDHDKCITKTKELIPEHDNQTIVVAVREVEAWLLADRQNMADFLEVDYELEFPEKLSDPKNEMLELARSKFSPRILTETKVFYRIMDNGFSLRRAAQHPNCPSAAYFLNKLSVLNTQY</sequence>
<dbReference type="EMBL" id="QPIW01000009">
    <property type="protein sequence ID" value="RDB05495.1"/>
    <property type="molecule type" value="Genomic_DNA"/>
</dbReference>
<name>A0A369IB34_9BACT</name>
<dbReference type="AlphaFoldDB" id="A0A369IB34"/>
<reference evidence="1 2" key="1">
    <citation type="submission" date="2018-07" db="EMBL/GenBank/DDBJ databases">
        <title>Genome analysis of Runella aurantiaca.</title>
        <authorList>
            <person name="Yang X."/>
        </authorList>
    </citation>
    <scope>NUCLEOTIDE SEQUENCE [LARGE SCALE GENOMIC DNA]</scope>
    <source>
        <strain evidence="1 2">YX9</strain>
    </source>
</reference>
<proteinExistence type="predicted"/>
<comment type="caution">
    <text evidence="1">The sequence shown here is derived from an EMBL/GenBank/DDBJ whole genome shotgun (WGS) entry which is preliminary data.</text>
</comment>
<dbReference type="Pfam" id="PF14103">
    <property type="entry name" value="DUF4276"/>
    <property type="match status" value="1"/>
</dbReference>